<proteinExistence type="predicted"/>
<accession>A0A397GZ63</accession>
<comment type="caution">
    <text evidence="4">The sequence shown here is derived from an EMBL/GenBank/DDBJ whole genome shotgun (WGS) entry which is preliminary data.</text>
</comment>
<keyword evidence="2" id="KW-1133">Transmembrane helix</keyword>
<feature type="chain" id="PRO_5017459118" evidence="3">
    <location>
        <begin position="18"/>
        <end position="191"/>
    </location>
</feature>
<evidence type="ECO:0000256" key="3">
    <source>
        <dbReference type="SAM" id="SignalP"/>
    </source>
</evidence>
<feature type="transmembrane region" description="Helical" evidence="2">
    <location>
        <begin position="41"/>
        <end position="60"/>
    </location>
</feature>
<dbReference type="AlphaFoldDB" id="A0A397GZ63"/>
<evidence type="ECO:0000256" key="1">
    <source>
        <dbReference type="SAM" id="MobiDB-lite"/>
    </source>
</evidence>
<evidence type="ECO:0000256" key="2">
    <source>
        <dbReference type="SAM" id="Phobius"/>
    </source>
</evidence>
<gene>
    <name evidence="4" type="ORF">CDV56_108032</name>
</gene>
<keyword evidence="2" id="KW-0472">Membrane</keyword>
<feature type="signal peptide" evidence="3">
    <location>
        <begin position="1"/>
        <end position="17"/>
    </location>
</feature>
<feature type="region of interest" description="Disordered" evidence="1">
    <location>
        <begin position="107"/>
        <end position="156"/>
    </location>
</feature>
<keyword evidence="2" id="KW-0812">Transmembrane</keyword>
<organism evidence="4 5">
    <name type="scientific">Aspergillus thermomutatus</name>
    <name type="common">Neosartorya pseudofischeri</name>
    <dbReference type="NCBI Taxonomy" id="41047"/>
    <lineage>
        <taxon>Eukaryota</taxon>
        <taxon>Fungi</taxon>
        <taxon>Dikarya</taxon>
        <taxon>Ascomycota</taxon>
        <taxon>Pezizomycotina</taxon>
        <taxon>Eurotiomycetes</taxon>
        <taxon>Eurotiomycetidae</taxon>
        <taxon>Eurotiales</taxon>
        <taxon>Aspergillaceae</taxon>
        <taxon>Aspergillus</taxon>
        <taxon>Aspergillus subgen. Fumigati</taxon>
    </lineage>
</organism>
<evidence type="ECO:0000313" key="5">
    <source>
        <dbReference type="Proteomes" id="UP000215305"/>
    </source>
</evidence>
<dbReference type="OrthoDB" id="5419608at2759"/>
<dbReference type="EMBL" id="NKHU02000090">
    <property type="protein sequence ID" value="RHZ56292.1"/>
    <property type="molecule type" value="Genomic_DNA"/>
</dbReference>
<sequence length="191" mass="18063">MQFKSLATVLFAAMAVASPAPAPQATDSSFDMSDLLGSVPSSILAVVATAIPASFISAMANPTSVSSIVSEIEAGTYPAWYSSLPDSVKAWATSAALAELGADATATATGDSESSTGSSGAAATATQTSSGSSSSTGTASSAQTTSSSSSSASESSSAAASTTSSHNAGATGAVAVSFAGAAGLLAVALAL</sequence>
<dbReference type="RefSeq" id="XP_026614675.1">
    <property type="nucleotide sequence ID" value="XM_026761651.1"/>
</dbReference>
<reference evidence="4" key="1">
    <citation type="submission" date="2018-08" db="EMBL/GenBank/DDBJ databases">
        <title>Draft genome sequence of azole-resistant Aspergillus thermomutatus (Neosartorya pseudofischeri) strain HMR AF 39, isolated from a human nasal aspirate.</title>
        <authorList>
            <person name="Parent-Michaud M."/>
            <person name="Dufresne P.J."/>
            <person name="Fournier E."/>
            <person name="Martineau C."/>
            <person name="Moreira S."/>
            <person name="Perkins V."/>
            <person name="De Repentigny L."/>
            <person name="Dufresne S.F."/>
        </authorList>
    </citation>
    <scope>NUCLEOTIDE SEQUENCE [LARGE SCALE GENOMIC DNA]</scope>
    <source>
        <strain evidence="4">HMR AF 39</strain>
    </source>
</reference>
<name>A0A397GZ63_ASPTH</name>
<keyword evidence="3" id="KW-0732">Signal</keyword>
<dbReference type="Proteomes" id="UP000215305">
    <property type="component" value="Unassembled WGS sequence"/>
</dbReference>
<keyword evidence="5" id="KW-1185">Reference proteome</keyword>
<protein>
    <submittedName>
        <fullName evidence="4">Uncharacterized protein</fullName>
    </submittedName>
</protein>
<evidence type="ECO:0000313" key="4">
    <source>
        <dbReference type="EMBL" id="RHZ56292.1"/>
    </source>
</evidence>
<dbReference type="GeneID" id="38130006"/>
<dbReference type="VEuPathDB" id="FungiDB:CDV56_108032"/>